<feature type="compositionally biased region" description="Basic and acidic residues" evidence="1">
    <location>
        <begin position="1"/>
        <end position="21"/>
    </location>
</feature>
<sequence length="247" mass="27033">MVSSKMVEKDEIWDGPEKKFGDSSSESTSENSIFPAPKDSVQVNVSVEEEALMAMCFGKEKVDVNVNGNRTDTSSFYGKVESQNADSAGKNIGSEQPACDQMNKRVLEDISNMGLAVEIVLNPISKEHILGCDREEEIIEMVENERDLCWAVEVDRANGTCDAEDHYFREGSEGDIEEFFVHGMLSQMDPALVAYCDKIAAQGGPTHMPDDPGLSHALPIVQLGTSTRASSDSAMSSQRPIFKATRI</sequence>
<gene>
    <name evidence="2" type="ORF">V6N11_027330</name>
</gene>
<protein>
    <submittedName>
        <fullName evidence="2">Uncharacterized protein</fullName>
    </submittedName>
</protein>
<dbReference type="EMBL" id="JBBPBN010000060">
    <property type="protein sequence ID" value="KAK8987584.1"/>
    <property type="molecule type" value="Genomic_DNA"/>
</dbReference>
<proteinExistence type="predicted"/>
<evidence type="ECO:0000313" key="2">
    <source>
        <dbReference type="EMBL" id="KAK8987584.1"/>
    </source>
</evidence>
<comment type="caution">
    <text evidence="2">The sequence shown here is derived from an EMBL/GenBank/DDBJ whole genome shotgun (WGS) entry which is preliminary data.</text>
</comment>
<name>A0ABR2PGM2_9ROSI</name>
<dbReference type="Proteomes" id="UP001396334">
    <property type="component" value="Unassembled WGS sequence"/>
</dbReference>
<evidence type="ECO:0000256" key="1">
    <source>
        <dbReference type="SAM" id="MobiDB-lite"/>
    </source>
</evidence>
<accession>A0ABR2PGM2</accession>
<organism evidence="2 3">
    <name type="scientific">Hibiscus sabdariffa</name>
    <name type="common">roselle</name>
    <dbReference type="NCBI Taxonomy" id="183260"/>
    <lineage>
        <taxon>Eukaryota</taxon>
        <taxon>Viridiplantae</taxon>
        <taxon>Streptophyta</taxon>
        <taxon>Embryophyta</taxon>
        <taxon>Tracheophyta</taxon>
        <taxon>Spermatophyta</taxon>
        <taxon>Magnoliopsida</taxon>
        <taxon>eudicotyledons</taxon>
        <taxon>Gunneridae</taxon>
        <taxon>Pentapetalae</taxon>
        <taxon>rosids</taxon>
        <taxon>malvids</taxon>
        <taxon>Malvales</taxon>
        <taxon>Malvaceae</taxon>
        <taxon>Malvoideae</taxon>
        <taxon>Hibiscus</taxon>
    </lineage>
</organism>
<reference evidence="2 3" key="1">
    <citation type="journal article" date="2024" name="G3 (Bethesda)">
        <title>Genome assembly of Hibiscus sabdariffa L. provides insights into metabolisms of medicinal natural products.</title>
        <authorList>
            <person name="Kim T."/>
        </authorList>
    </citation>
    <scope>NUCLEOTIDE SEQUENCE [LARGE SCALE GENOMIC DNA]</scope>
    <source>
        <strain evidence="2">TK-2024</strain>
        <tissue evidence="2">Old leaves</tissue>
    </source>
</reference>
<evidence type="ECO:0000313" key="3">
    <source>
        <dbReference type="Proteomes" id="UP001396334"/>
    </source>
</evidence>
<keyword evidence="3" id="KW-1185">Reference proteome</keyword>
<feature type="region of interest" description="Disordered" evidence="1">
    <location>
        <begin position="1"/>
        <end position="36"/>
    </location>
</feature>
<feature type="compositionally biased region" description="Low complexity" evidence="1">
    <location>
        <begin position="23"/>
        <end position="32"/>
    </location>
</feature>